<dbReference type="EMBL" id="MQWB01000001">
    <property type="protein sequence ID" value="OZC04694.1"/>
    <property type="molecule type" value="Genomic_DNA"/>
</dbReference>
<dbReference type="Proteomes" id="UP000216446">
    <property type="component" value="Unassembled WGS sequence"/>
</dbReference>
<sequence length="324" mass="36347">MASGAFVLSVDFELHWGVRDHTPPEAPYAQALRAARGVVTETLRRFETRGVACTWATVGFLFARTRDEQEALSPASRPAYADAALDPYAEPVGSGESEDPLHFAASLVDEIRAAPRQELATHTFSHYYCGEPGATPETFRADLRAAQKASGEPVRSIVFPRNQSGDAFLAVLPDVGIDVYRGNPEGRLWRAEDGAMGRQLPRRLARLADSYLPVRDDVVRWDSVLRPDGLADVRASQFLRPVSPRLAPLRPLHLRRLRQGMTAAARRKQVYHLWWHPHNFGTYPEESLRDLDALLDHFERLRDRYGFASLTMAEVADAARRRNP</sequence>
<keyword evidence="2" id="KW-1185">Reference proteome</keyword>
<accession>A0A259U4E1</accession>
<reference evidence="1 2" key="1">
    <citation type="submission" date="2016-11" db="EMBL/GenBank/DDBJ databases">
        <title>Study of marine rhodopsin-containing bacteria.</title>
        <authorList>
            <person name="Yoshizawa S."/>
            <person name="Kumagai Y."/>
            <person name="Kogure K."/>
        </authorList>
    </citation>
    <scope>NUCLEOTIDE SEQUENCE [LARGE SCALE GENOMIC DNA]</scope>
    <source>
        <strain evidence="1 2">SG-29</strain>
    </source>
</reference>
<dbReference type="AlphaFoldDB" id="A0A259U4E1"/>
<name>A0A259U4E1_9BACT</name>
<dbReference type="InParanoid" id="A0A259U4E1"/>
<organism evidence="1 2">
    <name type="scientific">Rubricoccus marinus</name>
    <dbReference type="NCBI Taxonomy" id="716817"/>
    <lineage>
        <taxon>Bacteria</taxon>
        <taxon>Pseudomonadati</taxon>
        <taxon>Rhodothermota</taxon>
        <taxon>Rhodothermia</taxon>
        <taxon>Rhodothermales</taxon>
        <taxon>Rubricoccaceae</taxon>
        <taxon>Rubricoccus</taxon>
    </lineage>
</organism>
<evidence type="ECO:0008006" key="3">
    <source>
        <dbReference type="Google" id="ProtNLM"/>
    </source>
</evidence>
<dbReference type="GO" id="GO:0005975">
    <property type="term" value="P:carbohydrate metabolic process"/>
    <property type="evidence" value="ECO:0007669"/>
    <property type="project" value="InterPro"/>
</dbReference>
<proteinExistence type="predicted"/>
<gene>
    <name evidence="1" type="ORF">BSZ36_10760</name>
</gene>
<protein>
    <recommendedName>
        <fullName evidence="3">NodB homology domain-containing protein</fullName>
    </recommendedName>
</protein>
<dbReference type="Gene3D" id="3.20.20.370">
    <property type="entry name" value="Glycoside hydrolase/deacetylase"/>
    <property type="match status" value="1"/>
</dbReference>
<evidence type="ECO:0000313" key="1">
    <source>
        <dbReference type="EMBL" id="OZC04694.1"/>
    </source>
</evidence>
<comment type="caution">
    <text evidence="1">The sequence shown here is derived from an EMBL/GenBank/DDBJ whole genome shotgun (WGS) entry which is preliminary data.</text>
</comment>
<dbReference type="InterPro" id="IPR011330">
    <property type="entry name" value="Glyco_hydro/deAcase_b/a-brl"/>
</dbReference>
<evidence type="ECO:0000313" key="2">
    <source>
        <dbReference type="Proteomes" id="UP000216446"/>
    </source>
</evidence>
<dbReference type="CDD" id="cd10929">
    <property type="entry name" value="CE4_u5"/>
    <property type="match status" value="1"/>
</dbReference>
<dbReference type="SUPFAM" id="SSF88713">
    <property type="entry name" value="Glycoside hydrolase/deacetylase"/>
    <property type="match status" value="1"/>
</dbReference>